<dbReference type="SUPFAM" id="SSF52540">
    <property type="entry name" value="P-loop containing nucleoside triphosphate hydrolases"/>
    <property type="match status" value="1"/>
</dbReference>
<dbReference type="PANTHER" id="PTHR18937:SF172">
    <property type="entry name" value="STRUCTURAL MAINTENANCE OF CHROMOSOMES PROTEIN"/>
    <property type="match status" value="1"/>
</dbReference>
<dbReference type="GO" id="GO:0051301">
    <property type="term" value="P:cell division"/>
    <property type="evidence" value="ECO:0007669"/>
    <property type="project" value="UniProtKB-KW"/>
</dbReference>
<feature type="coiled-coil region" evidence="12">
    <location>
        <begin position="334"/>
        <end position="431"/>
    </location>
</feature>
<dbReference type="FunFam" id="1.20.1060.20:FF:000003">
    <property type="entry name" value="Structural maintenance of chromosomes 4"/>
    <property type="match status" value="1"/>
</dbReference>
<dbReference type="FunFam" id="3.40.50.300:FF:000481">
    <property type="entry name" value="Structural maintenance of chromosomes 4"/>
    <property type="match status" value="1"/>
</dbReference>
<feature type="region of interest" description="Disordered" evidence="13">
    <location>
        <begin position="1"/>
        <end position="24"/>
    </location>
</feature>
<evidence type="ECO:0000313" key="15">
    <source>
        <dbReference type="EnsemblMetazoa" id="G16511.2:cds"/>
    </source>
</evidence>
<evidence type="ECO:0000256" key="10">
    <source>
        <dbReference type="ARBA" id="ARBA00023242"/>
    </source>
</evidence>
<dbReference type="SMART" id="SM00968">
    <property type="entry name" value="SMC_hinge"/>
    <property type="match status" value="1"/>
</dbReference>
<dbReference type="GO" id="GO:0005524">
    <property type="term" value="F:ATP binding"/>
    <property type="evidence" value="ECO:0007669"/>
    <property type="project" value="UniProtKB-KW"/>
</dbReference>
<evidence type="ECO:0000256" key="8">
    <source>
        <dbReference type="ARBA" id="ARBA00023054"/>
    </source>
</evidence>
<keyword evidence="7" id="KW-0067">ATP-binding</keyword>
<dbReference type="PANTHER" id="PTHR18937">
    <property type="entry name" value="STRUCTURAL MAINTENANCE OF CHROMOSOMES SMC FAMILY MEMBER"/>
    <property type="match status" value="1"/>
</dbReference>
<reference evidence="15" key="1">
    <citation type="submission" date="2022-08" db="UniProtKB">
        <authorList>
            <consortium name="EnsemblMetazoa"/>
        </authorList>
    </citation>
    <scope>IDENTIFICATION</scope>
    <source>
        <strain evidence="15">05x7-T-G4-1.051#20</strain>
    </source>
</reference>
<evidence type="ECO:0000256" key="3">
    <source>
        <dbReference type="ARBA" id="ARBA00018693"/>
    </source>
</evidence>
<dbReference type="Gene3D" id="1.20.1060.20">
    <property type="match status" value="1"/>
</dbReference>
<protein>
    <recommendedName>
        <fullName evidence="3">Structural maintenance of chromosomes protein 4</fullName>
    </recommendedName>
</protein>
<feature type="domain" description="SMC hinge" evidence="14">
    <location>
        <begin position="1473"/>
        <end position="1589"/>
    </location>
</feature>
<evidence type="ECO:0000256" key="11">
    <source>
        <dbReference type="ARBA" id="ARBA00023306"/>
    </source>
</evidence>
<keyword evidence="10" id="KW-0539">Nucleus</keyword>
<accession>A0A8W8IZ68</accession>
<evidence type="ECO:0000256" key="4">
    <source>
        <dbReference type="ARBA" id="ARBA00022618"/>
    </source>
</evidence>
<dbReference type="Pfam" id="PF02463">
    <property type="entry name" value="SMC_N"/>
    <property type="match status" value="1"/>
</dbReference>
<feature type="compositionally biased region" description="Basic and acidic residues" evidence="13">
    <location>
        <begin position="1195"/>
        <end position="1205"/>
    </location>
</feature>
<evidence type="ECO:0000313" key="16">
    <source>
        <dbReference type="Proteomes" id="UP000005408"/>
    </source>
</evidence>
<dbReference type="EnsemblMetazoa" id="G16511.2">
    <property type="protein sequence ID" value="G16511.2:cds"/>
    <property type="gene ID" value="G16511"/>
</dbReference>
<keyword evidence="16" id="KW-1185">Reference proteome</keyword>
<name>A0A8W8IZ68_MAGGI</name>
<comment type="subcellular location">
    <subcellularLocation>
        <location evidence="1">Nucleus</location>
    </subcellularLocation>
</comment>
<feature type="region of interest" description="Disordered" evidence="13">
    <location>
        <begin position="1195"/>
        <end position="1214"/>
    </location>
</feature>
<evidence type="ECO:0000256" key="2">
    <source>
        <dbReference type="ARBA" id="ARBA00006005"/>
    </source>
</evidence>
<feature type="coiled-coil region" evidence="12">
    <location>
        <begin position="1636"/>
        <end position="1743"/>
    </location>
</feature>
<feature type="coiled-coil region" evidence="12">
    <location>
        <begin position="1331"/>
        <end position="1456"/>
    </location>
</feature>
<evidence type="ECO:0000256" key="5">
    <source>
        <dbReference type="ARBA" id="ARBA00022741"/>
    </source>
</evidence>
<dbReference type="InterPro" id="IPR036277">
    <property type="entry name" value="SMC_hinge_sf"/>
</dbReference>
<evidence type="ECO:0000256" key="13">
    <source>
        <dbReference type="SAM" id="MobiDB-lite"/>
    </source>
</evidence>
<proteinExistence type="inferred from homology"/>
<keyword evidence="11" id="KW-0131">Cell cycle</keyword>
<dbReference type="Gene3D" id="3.30.70.1620">
    <property type="match status" value="1"/>
</dbReference>
<dbReference type="InterPro" id="IPR003395">
    <property type="entry name" value="RecF/RecN/SMC_N"/>
</dbReference>
<evidence type="ECO:0000256" key="9">
    <source>
        <dbReference type="ARBA" id="ARBA00023067"/>
    </source>
</evidence>
<evidence type="ECO:0000256" key="12">
    <source>
        <dbReference type="SAM" id="Coils"/>
    </source>
</evidence>
<organism evidence="15 16">
    <name type="scientific">Magallana gigas</name>
    <name type="common">Pacific oyster</name>
    <name type="synonym">Crassostrea gigas</name>
    <dbReference type="NCBI Taxonomy" id="29159"/>
    <lineage>
        <taxon>Eukaryota</taxon>
        <taxon>Metazoa</taxon>
        <taxon>Spiralia</taxon>
        <taxon>Lophotrochozoa</taxon>
        <taxon>Mollusca</taxon>
        <taxon>Bivalvia</taxon>
        <taxon>Autobranchia</taxon>
        <taxon>Pteriomorphia</taxon>
        <taxon>Ostreida</taxon>
        <taxon>Ostreoidea</taxon>
        <taxon>Ostreidae</taxon>
        <taxon>Magallana</taxon>
    </lineage>
</organism>
<dbReference type="GO" id="GO:0000796">
    <property type="term" value="C:condensin complex"/>
    <property type="evidence" value="ECO:0007669"/>
    <property type="project" value="TreeGrafter"/>
</dbReference>
<dbReference type="FunFam" id="3.40.50.300:FF:000585">
    <property type="entry name" value="Structural maintenance of chromosomes 4"/>
    <property type="match status" value="1"/>
</dbReference>
<keyword evidence="8 12" id="KW-0175">Coiled coil</keyword>
<evidence type="ECO:0000256" key="1">
    <source>
        <dbReference type="ARBA" id="ARBA00004123"/>
    </source>
</evidence>
<feature type="coiled-coil region" evidence="12">
    <location>
        <begin position="1787"/>
        <end position="1877"/>
    </location>
</feature>
<dbReference type="GO" id="GO:0005634">
    <property type="term" value="C:nucleus"/>
    <property type="evidence" value="ECO:0007669"/>
    <property type="project" value="UniProtKB-SubCell"/>
</dbReference>
<keyword evidence="4" id="KW-0132">Cell division</keyword>
<dbReference type="GO" id="GO:0007076">
    <property type="term" value="P:mitotic chromosome condensation"/>
    <property type="evidence" value="ECO:0007669"/>
    <property type="project" value="TreeGrafter"/>
</dbReference>
<dbReference type="Gene3D" id="3.40.50.300">
    <property type="entry name" value="P-loop containing nucleotide triphosphate hydrolases"/>
    <property type="match status" value="2"/>
</dbReference>
<sequence length="2152" mass="246165">MEVDETPETTEQVSRPVNLETDFGPIEIPPAPESVASYEVNGPRLMISKIVNENFKSYAGVQTLGPFHKSFTSIVGPNGSGKSNVIDSMLFVFGFRANKIRSKKISVLIHDSENHKNLDFCTVGVHFQKIIDTGDGENDYTVVPGSEFVVSRTAHRDNSSYYTVDGKRKTYKEVATILRRSGIDLDHNRFLILQGEVEQIAMMKPKGQNENDDGMLEFLEDIIGSNRFKEPIEILAKRVETLNELRGEKLNRVKAVEKEKDDLEGSKNEAVEYLSMENEIVHLKNKIYQKYVMECSENEKKAQEEYDKIYEGMKEVNDKMKVITDAKKEKETACKKIVKDFEKLTKDVEETKEKFADFEKQDVKCREDLKHAKGKTKKLDKTLEQEKKRVEELTLMPSELEKTITDHKKKLEKLEGDKKIEEDKLAAVMESLKTETKVEKSESDPDEPPLKKSASAFDVLMSVQRKYDSLPEYRNPNTAKDVMFNDFLDLLKEKGIGFTKIQIPTVGQTVVKSIVNALWYIDPHLGKFRSRGVEIPEFFARFKNYNDWKQKKKKEPMCTSADLGLHVGALSEMMMLPWFGLEKFSHFQSVCLKLLHGLKKYLDFLKQQQQRNEVHHASEKPVRSMTDNWSMKTIQPCPKKNSNYLDVEKTLSGMEDYQPLWLFDFEPADRFDRRLWYENFSLPFSAKVYTHRVGNFIGNYTFVWKISSKKSERSDEDDLQVLSEIRENLPVYSTRAMRKLFIDRYARKTGMKAAVLRDMYQFVKGDSAAAESSKQREVDERFAKFIIETDDPELVWDLRTNNGRPINEKLNPFWEALDQFINRESVVHERRHGNHTYMPIAISLEDLRDQVQKTLPPDTPVPSISWLRLNLWPSNPYGSSAENYTGRFKMKFAIQQRLVRASHPDNQYAFYLFSMMKKMSVKFREDSTFICVDDKAVVPIGEPGKPVSTVRAHHRSLVPQNVTLAALDHDFHVHGAVPSVLFRVEIPENSSDSFYEGTIHVTIKDKLFQPSSAVRHTTEITKRCAMLDDQEFRVKSRSTMKARRDIALRQGDMKDALIQSVEPVITNVKARFGRLKYQEEGVRIHDAAKDEEIDAICSLIDLFRDIDKPEPVTLNDVKNRNSLKKFPMLQQFVERHTRSRQYSFQVKKCKADDCFFCAINPHRLDDEKFEDLHWLPDPVLSEDACYKPFEEVYGTDTKDNDRPSLKDSCQPTERDKKHHGLLNAAAARSFMICYECGKRRVIYCKTKLGRPELNAIERVQEQLAFSCGSQLFPAGPYTDKLVCREGQNCKTPIEVAYYSAKTVKFVDICFHCGDVDLYDGDIVHQLKEQYSIGLQEEKDKKETELLELQKSVNETKSTLNIAQSELDIYLSNQQSETSKLKEMQKNQHKAESTLKDRKSEAANLVKNIPEMEKLLQKAKSDLETAVDSDSKLSEQLRSLRAKVEEARSSMQAARSKGKVIDSLMALKKSGQMPGLYGRLGDLGAIDMKYDVAISTACGALDHIVVDTVTSAQKCVEYLKKNNIGAATFICLEKMERWKEHTKRKIQTPETVPRLFDLVKTKEEKILPAFYFALRDTLVANDLDQATRIAYGKTRYRVVTLQGQLLDQSGTMSGGGKTVCRGRMGSSIASEVDPKELNNMENSLEKVTADAQQSRANKEKLEDVIQQNQKDLSFMKHKLQKCEMEITALEEQIKSLTSQIKEQEGKVKAAAPDEKQLKDLETKVNQYRKDFDKANGAASKVEAEVQKLHKQIMDIGGTKMKAAQSCVDAVNNKIDTVTGQITKAQVGIKTAGRNLKKAEEKVKTAEEDIEENKNKITELQAQLETLENEATTVLKAYKDAQDKMKESEVVLNGVQSEIGKLEQEENDLQKDVVDVRHELERIEGIVKSNKLKVKHWRKEMSGLSLTPIDGKEVGELTELTPESLTDIDKEGVQYEITVLEEKLAQMKPNMAAIAEYRKKEELYLQRVGELDKITDLRDQQRKYFEELRKQRLDEFMAGFSVITNKLKEMYQMITLGGDAELELVDSLDPFSEGIVFSVRPPKKSWKNISNLSGGEKTLSSLALVFALHHYKPTPLYVMDEIDAALDFKNVSIVANYIKERTRNAQFIIISLRNNMFELADRLVGIYKTDNCTKSVTVNPNNLILPLQEVNANS</sequence>
<dbReference type="FunFam" id="3.30.70.1620:FF:000003">
    <property type="entry name" value="Structural maintenance of chromosomes 4"/>
    <property type="match status" value="1"/>
</dbReference>
<dbReference type="InterPro" id="IPR010935">
    <property type="entry name" value="SMC_hinge"/>
</dbReference>
<dbReference type="SUPFAM" id="SSF57997">
    <property type="entry name" value="Tropomyosin"/>
    <property type="match status" value="1"/>
</dbReference>
<keyword evidence="5" id="KW-0547">Nucleotide-binding</keyword>
<evidence type="ECO:0000259" key="14">
    <source>
        <dbReference type="SMART" id="SM00968"/>
    </source>
</evidence>
<dbReference type="Pfam" id="PF06470">
    <property type="entry name" value="SMC_hinge"/>
    <property type="match status" value="1"/>
</dbReference>
<comment type="similarity">
    <text evidence="2">Belongs to the SMC family. SMC4 subfamily.</text>
</comment>
<dbReference type="Gene3D" id="1.20.5.340">
    <property type="match status" value="2"/>
</dbReference>
<keyword evidence="9" id="KW-0226">DNA condensation</keyword>
<evidence type="ECO:0000256" key="6">
    <source>
        <dbReference type="ARBA" id="ARBA00022776"/>
    </source>
</evidence>
<keyword evidence="6" id="KW-0498">Mitosis</keyword>
<dbReference type="Proteomes" id="UP000005408">
    <property type="component" value="Unassembled WGS sequence"/>
</dbReference>
<evidence type="ECO:0000256" key="7">
    <source>
        <dbReference type="ARBA" id="ARBA00022840"/>
    </source>
</evidence>
<dbReference type="InterPro" id="IPR027417">
    <property type="entry name" value="P-loop_NTPase"/>
</dbReference>
<dbReference type="SUPFAM" id="SSF75553">
    <property type="entry name" value="Smc hinge domain"/>
    <property type="match status" value="1"/>
</dbReference>